<evidence type="ECO:0000256" key="1">
    <source>
        <dbReference type="ARBA" id="ARBA00023098"/>
    </source>
</evidence>
<dbReference type="InterPro" id="IPR016035">
    <property type="entry name" value="Acyl_Trfase/lysoPLipase"/>
</dbReference>
<dbReference type="GO" id="GO:0005811">
    <property type="term" value="C:lipid droplet"/>
    <property type="evidence" value="ECO:0000318"/>
    <property type="project" value="GO_Central"/>
</dbReference>
<accession>A0A7M7P2Y9</accession>
<dbReference type="KEGG" id="spu:763218"/>
<dbReference type="InParanoid" id="A0A7M7P2Y9"/>
<evidence type="ECO:0000259" key="3">
    <source>
        <dbReference type="PROSITE" id="PS51635"/>
    </source>
</evidence>
<dbReference type="InterPro" id="IPR002641">
    <property type="entry name" value="PNPLA_dom"/>
</dbReference>
<organism evidence="4 5">
    <name type="scientific">Strongylocentrotus purpuratus</name>
    <name type="common">Purple sea urchin</name>
    <dbReference type="NCBI Taxonomy" id="7668"/>
    <lineage>
        <taxon>Eukaryota</taxon>
        <taxon>Metazoa</taxon>
        <taxon>Echinodermata</taxon>
        <taxon>Eleutherozoa</taxon>
        <taxon>Echinozoa</taxon>
        <taxon>Echinoidea</taxon>
        <taxon>Euechinoidea</taxon>
        <taxon>Echinacea</taxon>
        <taxon>Camarodonta</taxon>
        <taxon>Echinidea</taxon>
        <taxon>Strongylocentrotidae</taxon>
        <taxon>Strongylocentrotus</taxon>
    </lineage>
</organism>
<dbReference type="InterPro" id="IPR033562">
    <property type="entry name" value="PLPL"/>
</dbReference>
<reference evidence="4" key="2">
    <citation type="submission" date="2021-01" db="UniProtKB">
        <authorList>
            <consortium name="EnsemblMetazoa"/>
        </authorList>
    </citation>
    <scope>IDENTIFICATION</scope>
</reference>
<evidence type="ECO:0000256" key="2">
    <source>
        <dbReference type="PROSITE-ProRule" id="PRU01161"/>
    </source>
</evidence>
<evidence type="ECO:0000313" key="5">
    <source>
        <dbReference type="Proteomes" id="UP000007110"/>
    </source>
</evidence>
<feature type="active site" description="Proton acceptor" evidence="2">
    <location>
        <position position="205"/>
    </location>
</feature>
<dbReference type="Proteomes" id="UP000007110">
    <property type="component" value="Unassembled WGS sequence"/>
</dbReference>
<keyword evidence="5" id="KW-1185">Reference proteome</keyword>
<dbReference type="PANTHER" id="PTHR12406:SF7">
    <property type="entry name" value="PATATIN-LIKE PHOSPHOLIPASE DOMAIN-CONTAINING PROTEIN 4"/>
    <property type="match status" value="1"/>
</dbReference>
<keyword evidence="1 2" id="KW-0443">Lipid metabolism</keyword>
<dbReference type="GO" id="GO:0005737">
    <property type="term" value="C:cytoplasm"/>
    <property type="evidence" value="ECO:0000318"/>
    <property type="project" value="GO_Central"/>
</dbReference>
<protein>
    <recommendedName>
        <fullName evidence="3">PNPLA domain-containing protein</fullName>
    </recommendedName>
</protein>
<dbReference type="OrthoDB" id="197155at2759"/>
<proteinExistence type="predicted"/>
<dbReference type="GeneID" id="763218"/>
<feature type="active site" description="Nucleophile" evidence="2">
    <location>
        <position position="48"/>
    </location>
</feature>
<name>A0A7M7P2Y9_STRPU</name>
<dbReference type="GO" id="GO:0016020">
    <property type="term" value="C:membrane"/>
    <property type="evidence" value="ECO:0000318"/>
    <property type="project" value="GO_Central"/>
</dbReference>
<dbReference type="OMA" id="DKIACGW"/>
<dbReference type="EnsemblMetazoa" id="XM_030989191">
    <property type="protein sequence ID" value="XP_030845051"/>
    <property type="gene ID" value="LOC763218"/>
</dbReference>
<sequence length="323" mass="35715">MTSHVSPPFNLSFTEASFFGLSNLGVAQCLLDHGTVVLSQMQAIGGSSSSAIIAAIIATAPEKLADLLYGLYDIVDEMSPLPNGAITPGFDFIGRLRVLLDRLLPMTAHQLASHKLFIKATELRLVDKYDALTVHDVDQGTSSCVRSKGPKVFEVGDRAWSLGAEVQISSYGSREELIEVILGSVFVPWFTTWTPPSCNGKFFGDVTLSRKENLSGDVTFQFPPGSLIKISPSPKNRLNMRDKIACGWVDTTGQRFDISALQMYRIGDGLYPPPKAYLETYFADGYEDATRFLKFYHIYEENGRGYGPRQDSYASIHFVEDLR</sequence>
<reference evidence="5" key="1">
    <citation type="submission" date="2015-02" db="EMBL/GenBank/DDBJ databases">
        <title>Genome sequencing for Strongylocentrotus purpuratus.</title>
        <authorList>
            <person name="Murali S."/>
            <person name="Liu Y."/>
            <person name="Vee V."/>
            <person name="English A."/>
            <person name="Wang M."/>
            <person name="Skinner E."/>
            <person name="Han Y."/>
            <person name="Muzny D.M."/>
            <person name="Worley K.C."/>
            <person name="Gibbs R.A."/>
        </authorList>
    </citation>
    <scope>NUCLEOTIDE SEQUENCE</scope>
</reference>
<keyword evidence="2" id="KW-0442">Lipid degradation</keyword>
<dbReference type="GO" id="GO:0019433">
    <property type="term" value="P:triglyceride catabolic process"/>
    <property type="evidence" value="ECO:0000318"/>
    <property type="project" value="GO_Central"/>
</dbReference>
<evidence type="ECO:0000313" key="4">
    <source>
        <dbReference type="EnsemblMetazoa" id="XP_030845051"/>
    </source>
</evidence>
<dbReference type="GO" id="GO:0055088">
    <property type="term" value="P:lipid homeostasis"/>
    <property type="evidence" value="ECO:0000318"/>
    <property type="project" value="GO_Central"/>
</dbReference>
<comment type="caution">
    <text evidence="2">Lacks conserved residue(s) required for the propagation of feature annotation.</text>
</comment>
<dbReference type="PANTHER" id="PTHR12406">
    <property type="entry name" value="CALCIUM-INDEPENDENT PHOSPHOLIPASE A2 IPLA2 -RELATED"/>
    <property type="match status" value="1"/>
</dbReference>
<feature type="domain" description="PNPLA" evidence="3">
    <location>
        <begin position="11"/>
        <end position="220"/>
    </location>
</feature>
<dbReference type="PROSITE" id="PS51635">
    <property type="entry name" value="PNPLA"/>
    <property type="match status" value="1"/>
</dbReference>
<dbReference type="SUPFAM" id="SSF52151">
    <property type="entry name" value="FabD/lysophospholipase-like"/>
    <property type="match status" value="1"/>
</dbReference>
<dbReference type="RefSeq" id="XP_030845051.1">
    <property type="nucleotide sequence ID" value="XM_030989191.1"/>
</dbReference>
<dbReference type="GO" id="GO:0004806">
    <property type="term" value="F:triacylglycerol lipase activity"/>
    <property type="evidence" value="ECO:0000318"/>
    <property type="project" value="GO_Central"/>
</dbReference>
<keyword evidence="2" id="KW-0378">Hydrolase</keyword>
<dbReference type="AlphaFoldDB" id="A0A7M7P2Y9"/>